<evidence type="ECO:0000256" key="2">
    <source>
        <dbReference type="SAM" id="MobiDB-lite"/>
    </source>
</evidence>
<evidence type="ECO:0000313" key="5">
    <source>
        <dbReference type="Proteomes" id="UP000092461"/>
    </source>
</evidence>
<keyword evidence="5" id="KW-1185">Reference proteome</keyword>
<feature type="coiled-coil region" evidence="1">
    <location>
        <begin position="462"/>
        <end position="492"/>
    </location>
</feature>
<feature type="compositionally biased region" description="Low complexity" evidence="2">
    <location>
        <begin position="148"/>
        <end position="160"/>
    </location>
</feature>
<feature type="region of interest" description="Disordered" evidence="2">
    <location>
        <begin position="526"/>
        <end position="762"/>
    </location>
</feature>
<feature type="coiled-coil region" evidence="1">
    <location>
        <begin position="225"/>
        <end position="340"/>
    </location>
</feature>
<feature type="compositionally biased region" description="Polar residues" evidence="2">
    <location>
        <begin position="673"/>
        <end position="685"/>
    </location>
</feature>
<feature type="compositionally biased region" description="Low complexity" evidence="2">
    <location>
        <begin position="736"/>
        <end position="747"/>
    </location>
</feature>
<dbReference type="EnsemblMetazoa" id="LLOJ007823-RA">
    <property type="protein sequence ID" value="LLOJ007823-PA"/>
    <property type="gene ID" value="LLOJ007823"/>
</dbReference>
<dbReference type="Proteomes" id="UP000092461">
    <property type="component" value="Unassembled WGS sequence"/>
</dbReference>
<feature type="compositionally biased region" description="Low complexity" evidence="2">
    <location>
        <begin position="641"/>
        <end position="656"/>
    </location>
</feature>
<dbReference type="VEuPathDB" id="VectorBase:LLONM1_003747"/>
<evidence type="ECO:0000256" key="1">
    <source>
        <dbReference type="SAM" id="Coils"/>
    </source>
</evidence>
<reference evidence="4" key="3">
    <citation type="submission" date="2020-05" db="UniProtKB">
        <authorList>
            <consortium name="EnsemblMetazoa"/>
        </authorList>
    </citation>
    <scope>IDENTIFICATION</scope>
    <source>
        <strain evidence="4">Jacobina</strain>
    </source>
</reference>
<dbReference type="EMBL" id="AJWK01026067">
    <property type="status" value="NOT_ANNOTATED_CDS"/>
    <property type="molecule type" value="Genomic_DNA"/>
</dbReference>
<name>A0A1B0CSH4_LUTLO</name>
<evidence type="ECO:0000313" key="4">
    <source>
        <dbReference type="EnsemblMetazoa" id="LLOJ007823-PA"/>
    </source>
</evidence>
<feature type="compositionally biased region" description="Polar residues" evidence="2">
    <location>
        <begin position="174"/>
        <end position="186"/>
    </location>
</feature>
<feature type="compositionally biased region" description="Polar residues" evidence="2">
    <location>
        <begin position="106"/>
        <end position="124"/>
    </location>
</feature>
<protein>
    <submittedName>
        <fullName evidence="3 4">Uncharacterized protein</fullName>
    </submittedName>
</protein>
<dbReference type="VEuPathDB" id="VectorBase:LLOJ007823"/>
<accession>A0A1B0CSH4</accession>
<feature type="compositionally biased region" description="Basic and acidic residues" evidence="2">
    <location>
        <begin position="621"/>
        <end position="633"/>
    </location>
</feature>
<proteinExistence type="predicted"/>
<dbReference type="EMBL" id="GITU01004259">
    <property type="protein sequence ID" value="MBC1172962.1"/>
    <property type="molecule type" value="Transcribed_RNA"/>
</dbReference>
<feature type="compositionally biased region" description="Polar residues" evidence="2">
    <location>
        <begin position="723"/>
        <end position="735"/>
    </location>
</feature>
<feature type="compositionally biased region" description="Low complexity" evidence="2">
    <location>
        <begin position="686"/>
        <end position="711"/>
    </location>
</feature>
<reference evidence="5" key="1">
    <citation type="submission" date="2012-05" db="EMBL/GenBank/DDBJ databases">
        <title>Whole Genome Assembly of Lutzomyia longipalpis.</title>
        <authorList>
            <person name="Richards S."/>
            <person name="Qu C."/>
            <person name="Dillon R."/>
            <person name="Worley K."/>
            <person name="Scherer S."/>
            <person name="Batterton M."/>
            <person name="Taylor A."/>
            <person name="Hawes A."/>
            <person name="Hernandez B."/>
            <person name="Kovar C."/>
            <person name="Mandapat C."/>
            <person name="Pham C."/>
            <person name="Qu C."/>
            <person name="Jing C."/>
            <person name="Bess C."/>
            <person name="Bandaranaike D."/>
            <person name="Ngo D."/>
            <person name="Ongeri F."/>
            <person name="Arias F."/>
            <person name="Lara F."/>
            <person name="Weissenberger G."/>
            <person name="Kamau G."/>
            <person name="Han H."/>
            <person name="Shen H."/>
            <person name="Dinh H."/>
            <person name="Khalil I."/>
            <person name="Jones J."/>
            <person name="Shafer J."/>
            <person name="Jayaseelan J."/>
            <person name="Quiroz J."/>
            <person name="Blankenburg K."/>
            <person name="Nguyen L."/>
            <person name="Jackson L."/>
            <person name="Francisco L."/>
            <person name="Tang L.-Y."/>
            <person name="Pu L.-L."/>
            <person name="Perales L."/>
            <person name="Lorensuhewa L."/>
            <person name="Munidasa M."/>
            <person name="Coyle M."/>
            <person name="Taylor M."/>
            <person name="Puazo M."/>
            <person name="Firestine M."/>
            <person name="Scheel M."/>
            <person name="Javaid M."/>
            <person name="Wang M."/>
            <person name="Li M."/>
            <person name="Tabassum N."/>
            <person name="Saada N."/>
            <person name="Osuji N."/>
            <person name="Aqrawi P."/>
            <person name="Fu Q."/>
            <person name="Thornton R."/>
            <person name="Raj R."/>
            <person name="Goodspeed R."/>
            <person name="Mata R."/>
            <person name="Najjar R."/>
            <person name="Gubbala S."/>
            <person name="Lee S."/>
            <person name="Denson S."/>
            <person name="Patil S."/>
            <person name="Macmil S."/>
            <person name="Qi S."/>
            <person name="Matskevitch T."/>
            <person name="Palculict T."/>
            <person name="Mathew T."/>
            <person name="Vee V."/>
            <person name="Velamala V."/>
            <person name="Korchina V."/>
            <person name="Cai W."/>
            <person name="Liu W."/>
            <person name="Dai W."/>
            <person name="Zou X."/>
            <person name="Zhu Y."/>
            <person name="Zhang Y."/>
            <person name="Wu Y.-Q."/>
            <person name="Xin Y."/>
            <person name="Nazarath L."/>
            <person name="Kovar C."/>
            <person name="Han Y."/>
            <person name="Muzny D."/>
            <person name="Gibbs R."/>
        </authorList>
    </citation>
    <scope>NUCLEOTIDE SEQUENCE [LARGE SCALE GENOMIC DNA]</scope>
    <source>
        <strain evidence="5">Jacobina</strain>
    </source>
</reference>
<feature type="compositionally biased region" description="Low complexity" evidence="2">
    <location>
        <begin position="556"/>
        <end position="565"/>
    </location>
</feature>
<dbReference type="AlphaFoldDB" id="A0A1B0CSH4"/>
<feature type="compositionally biased region" description="Polar residues" evidence="2">
    <location>
        <begin position="193"/>
        <end position="204"/>
    </location>
</feature>
<organism evidence="4 5">
    <name type="scientific">Lutzomyia longipalpis</name>
    <name type="common">Sand fly</name>
    <dbReference type="NCBI Taxonomy" id="7200"/>
    <lineage>
        <taxon>Eukaryota</taxon>
        <taxon>Metazoa</taxon>
        <taxon>Ecdysozoa</taxon>
        <taxon>Arthropoda</taxon>
        <taxon>Hexapoda</taxon>
        <taxon>Insecta</taxon>
        <taxon>Pterygota</taxon>
        <taxon>Neoptera</taxon>
        <taxon>Endopterygota</taxon>
        <taxon>Diptera</taxon>
        <taxon>Nematocera</taxon>
        <taxon>Psychodoidea</taxon>
        <taxon>Psychodidae</taxon>
        <taxon>Lutzomyia</taxon>
        <taxon>Lutzomyia</taxon>
    </lineage>
</organism>
<feature type="compositionally biased region" description="Polar residues" evidence="2">
    <location>
        <begin position="571"/>
        <end position="607"/>
    </location>
</feature>
<evidence type="ECO:0000313" key="3">
    <source>
        <dbReference type="EMBL" id="MBC1172962.1"/>
    </source>
</evidence>
<feature type="region of interest" description="Disordered" evidence="2">
    <location>
        <begin position="104"/>
        <end position="204"/>
    </location>
</feature>
<sequence>MESALLDTEELQNGMHALSSNNNNCGKAKSSRSLPLFYDDEGELSTLGARVSQMECMPLRSPPGHYHYHVTDQTKSLQELQNEVGALLEFRDLVIETFPDLKHKMASSSASSTITGLPSSSLASRRTEWEPGIRVRRKLTQKENAEMSSSSLIRSRSNSHSGKKEPKSGEGNGSVIQDSGFSTETNSSKETHSASSTNGAMQGVNVSNTSQRMTIDSDNELWNLLDVLQKKSNRLRDEVEHLQQLEKERYKTTNIPHSFQKQLDRVGKEDVQLLRKERDQLLDKLVEMEAENVFERRRSTNLEDQINSLTLAKQELEKQLTMALNQKIELNSRIKELHQQFESSKQSRGNFIRNFTISDTGMTTMHKSSNYSTHHGASSSGTVALANKLVRSDGMFLGRLDGLVSTPNRLNKVRLADSKKIEAILLENNVVELQRHLLTLTVQNQVLQQKLDHATRSKIQFIKRLDKAKEDIDDLKFQLEEKILNLRAQERNFVLSPTRDSIIRQSQISTPSMKAMVPLAMDEIMQHSSSTESAQDQSEQNRALPETPKKRPSRIPLAGAKANAAPKPPTGRSNSNNNGKLSPSGPPSNRSLTNKSISSLMGRSGPSSVKKEHNNSSPSLHRPDSAQSWRKDSSLTANNRSSSIPISAKSSSTPSAGKPLHSPLPKAKRDTVTAKTRNLDSLSAKASSVSPVTSSPTVTTAPTIPPSTISPHIYKSSSKKDLNSSYVASPQSRMKPSSVPVRRISSSGARNGDTQDYENGKI</sequence>
<keyword evidence="1" id="KW-0175">Coiled coil</keyword>
<feature type="compositionally biased region" description="Polar residues" evidence="2">
    <location>
        <begin position="526"/>
        <end position="541"/>
    </location>
</feature>
<reference evidence="3" key="2">
    <citation type="journal article" date="2020" name="BMC">
        <title>Leishmania infection induces a limited differential gene expression in the sand fly midgut.</title>
        <authorList>
            <person name="Coutinho-Abreu I.V."/>
            <person name="Serafim T.D."/>
            <person name="Meneses C."/>
            <person name="Kamhawi S."/>
            <person name="Oliveira F."/>
            <person name="Valenzuela J.G."/>
        </authorList>
    </citation>
    <scope>NUCLEOTIDE SEQUENCE</scope>
    <source>
        <strain evidence="3">Jacobina</strain>
        <tissue evidence="3">Midgut</tissue>
    </source>
</reference>